<dbReference type="EMBL" id="CM035413">
    <property type="protein sequence ID" value="KAH7431724.1"/>
    <property type="molecule type" value="Genomic_DNA"/>
</dbReference>
<organism evidence="3 4">
    <name type="scientific">Ceratopteris richardii</name>
    <name type="common">Triangle waterfern</name>
    <dbReference type="NCBI Taxonomy" id="49495"/>
    <lineage>
        <taxon>Eukaryota</taxon>
        <taxon>Viridiplantae</taxon>
        <taxon>Streptophyta</taxon>
        <taxon>Embryophyta</taxon>
        <taxon>Tracheophyta</taxon>
        <taxon>Polypodiopsida</taxon>
        <taxon>Polypodiidae</taxon>
        <taxon>Polypodiales</taxon>
        <taxon>Pteridineae</taxon>
        <taxon>Pteridaceae</taxon>
        <taxon>Parkerioideae</taxon>
        <taxon>Ceratopteris</taxon>
    </lineage>
</organism>
<evidence type="ECO:0000256" key="1">
    <source>
        <dbReference type="SAM" id="MobiDB-lite"/>
    </source>
</evidence>
<dbReference type="AlphaFoldDB" id="A0A8T2UCW6"/>
<accession>A0A8T2UCW6</accession>
<keyword evidence="2" id="KW-1133">Transmembrane helix</keyword>
<reference evidence="3" key="1">
    <citation type="submission" date="2021-08" db="EMBL/GenBank/DDBJ databases">
        <title>WGS assembly of Ceratopteris richardii.</title>
        <authorList>
            <person name="Marchant D.B."/>
            <person name="Chen G."/>
            <person name="Jenkins J."/>
            <person name="Shu S."/>
            <person name="Leebens-Mack J."/>
            <person name="Grimwood J."/>
            <person name="Schmutz J."/>
            <person name="Soltis P."/>
            <person name="Soltis D."/>
            <person name="Chen Z.-H."/>
        </authorList>
    </citation>
    <scope>NUCLEOTIDE SEQUENCE</scope>
    <source>
        <strain evidence="3">Whitten #5841</strain>
        <tissue evidence="3">Leaf</tissue>
    </source>
</reference>
<feature type="transmembrane region" description="Helical" evidence="2">
    <location>
        <begin position="36"/>
        <end position="59"/>
    </location>
</feature>
<protein>
    <submittedName>
        <fullName evidence="3">Uncharacterized protein</fullName>
    </submittedName>
</protein>
<comment type="caution">
    <text evidence="3">The sequence shown here is derived from an EMBL/GenBank/DDBJ whole genome shotgun (WGS) entry which is preliminary data.</text>
</comment>
<evidence type="ECO:0000256" key="2">
    <source>
        <dbReference type="SAM" id="Phobius"/>
    </source>
</evidence>
<feature type="region of interest" description="Disordered" evidence="1">
    <location>
        <begin position="271"/>
        <end position="303"/>
    </location>
</feature>
<dbReference type="EMBL" id="CM035413">
    <property type="protein sequence ID" value="KAH7431726.1"/>
    <property type="molecule type" value="Genomic_DNA"/>
</dbReference>
<evidence type="ECO:0000313" key="3">
    <source>
        <dbReference type="EMBL" id="KAH7431726.1"/>
    </source>
</evidence>
<sequence length="646" mass="70417">MSVVTLSPLTSSISVQFRWLLIAISLLFSLPLWLPLIIFLSVLALTLLLPVVCALVGFLSWHQLRRLGAAPLPTPSMGNGRQDKAIPFNHDVSEVERSNDWRYEDLKHLMCRRKNALTKVYNLSPIHKPSSVAVHNPEPIEGLSVDNPGLKDINADAHYKFDSEGTIFPEFGMDAEGQCGNFSDSVTLDSSTTLSLRSPRASFNTGVQLKDKKSGSVYSMLTCIGLIDSDGNSFDCSSQCSLDMDFNVDLDDHVSEEVPCIASYPEIGHDNRYKSVTPDSSNLSSTSSLSTSTSPTSSTSSTILSESSEFSSSVWSEDQFFKIKSEQENGSRDTSRQWIMEAGTSRAIMDIGMNKKKSQKDSNPFFNCMASKVGEGDAFSGWKSVKQFERAAETVSMNAGATECLGIKLNSRCTCGQRSCQRSDGDSSGLQTQELKDIQREDVQMIAIGDGKKDRRVKAADVSCHIAPVASDLRHWSHGETRLSLGTPKTEAAAKSAINDRVGVTVITCSQGHGKRLSKECQGNAGTDGIHDPVNNYKACSVHTSSCRPTVDVWNHPIHTSAEFGRMHAAANNVKPNSVQTSPGLISNSSVQDGATVSSGSKLGCPESCQFYELLEFWRNIEHAFLPLQPSTDQLPSPSWSTHHPK</sequence>
<gene>
    <name evidence="3" type="ORF">KP509_08G063100</name>
</gene>
<name>A0A8T2UCW6_CERRI</name>
<feature type="transmembrane region" description="Helical" evidence="2">
    <location>
        <begin position="12"/>
        <end position="30"/>
    </location>
</feature>
<feature type="compositionally biased region" description="Low complexity" evidence="1">
    <location>
        <begin position="280"/>
        <end position="303"/>
    </location>
</feature>
<dbReference type="Proteomes" id="UP000825935">
    <property type="component" value="Chromosome 8"/>
</dbReference>
<keyword evidence="2" id="KW-0812">Transmembrane</keyword>
<keyword evidence="2" id="KW-0472">Membrane</keyword>
<evidence type="ECO:0000313" key="4">
    <source>
        <dbReference type="Proteomes" id="UP000825935"/>
    </source>
</evidence>
<dbReference type="EMBL" id="CM035413">
    <property type="protein sequence ID" value="KAH7431725.1"/>
    <property type="molecule type" value="Genomic_DNA"/>
</dbReference>
<keyword evidence="4" id="KW-1185">Reference proteome</keyword>
<proteinExistence type="predicted"/>